<feature type="transmembrane region" description="Helical" evidence="2">
    <location>
        <begin position="73"/>
        <end position="90"/>
    </location>
</feature>
<reference evidence="4" key="1">
    <citation type="submission" date="2016-09" db="EMBL/GenBank/DDBJ databases">
        <authorList>
            <person name="Jeantristanb JTB J.-T."/>
            <person name="Ricardo R."/>
        </authorList>
    </citation>
    <scope>NUCLEOTIDE SEQUENCE [LARGE SCALE GENOMIC DNA]</scope>
</reference>
<dbReference type="AlphaFoldDB" id="A0A238FNR9"/>
<dbReference type="Proteomes" id="UP000198372">
    <property type="component" value="Unassembled WGS sequence"/>
</dbReference>
<keyword evidence="2" id="KW-0812">Transmembrane</keyword>
<gene>
    <name evidence="3" type="ORF">BQ2448_7854</name>
</gene>
<evidence type="ECO:0000313" key="3">
    <source>
        <dbReference type="EMBL" id="SCV74825.1"/>
    </source>
</evidence>
<dbReference type="EMBL" id="FMSP01000023">
    <property type="protein sequence ID" value="SCV74825.1"/>
    <property type="molecule type" value="Genomic_DNA"/>
</dbReference>
<evidence type="ECO:0000313" key="4">
    <source>
        <dbReference type="Proteomes" id="UP000198372"/>
    </source>
</evidence>
<protein>
    <submittedName>
        <fullName evidence="3">BQ2448_7854 protein</fullName>
    </submittedName>
</protein>
<feature type="compositionally biased region" description="Polar residues" evidence="1">
    <location>
        <begin position="1"/>
        <end position="28"/>
    </location>
</feature>
<evidence type="ECO:0000256" key="1">
    <source>
        <dbReference type="SAM" id="MobiDB-lite"/>
    </source>
</evidence>
<keyword evidence="2" id="KW-0472">Membrane</keyword>
<feature type="region of interest" description="Disordered" evidence="1">
    <location>
        <begin position="1"/>
        <end position="33"/>
    </location>
</feature>
<proteinExistence type="predicted"/>
<accession>A0A238FNR9</accession>
<keyword evidence="2" id="KW-1133">Transmembrane helix</keyword>
<organism evidence="3 4">
    <name type="scientific">Microbotryum intermedium</name>
    <dbReference type="NCBI Taxonomy" id="269621"/>
    <lineage>
        <taxon>Eukaryota</taxon>
        <taxon>Fungi</taxon>
        <taxon>Dikarya</taxon>
        <taxon>Basidiomycota</taxon>
        <taxon>Pucciniomycotina</taxon>
        <taxon>Microbotryomycetes</taxon>
        <taxon>Microbotryales</taxon>
        <taxon>Microbotryaceae</taxon>
        <taxon>Microbotryum</taxon>
    </lineage>
</organism>
<keyword evidence="4" id="KW-1185">Reference proteome</keyword>
<name>A0A238FNR9_9BASI</name>
<evidence type="ECO:0000256" key="2">
    <source>
        <dbReference type="SAM" id="Phobius"/>
    </source>
</evidence>
<sequence length="106" mass="10556">MTNPAPHRPSSSFFTCQNGSTPAWNPSSAAPGAGRQCATTLAVAAVGGMLSGGTTTAGANSILFSPASGPAPYQVPVFFVGAAIGGAAAIKVRRLVFVPRPGDRAR</sequence>